<name>A0A9D1M5Q4_9PROT</name>
<evidence type="ECO:0000313" key="1">
    <source>
        <dbReference type="EMBL" id="HIU54099.1"/>
    </source>
</evidence>
<evidence type="ECO:0000313" key="2">
    <source>
        <dbReference type="Proteomes" id="UP000824107"/>
    </source>
</evidence>
<dbReference type="Proteomes" id="UP000824107">
    <property type="component" value="Unassembled WGS sequence"/>
</dbReference>
<accession>A0A9D1M5Q4</accession>
<sequence length="199" mass="22198">MHFFVAITVSSQVVSSGKYETPKRVLPGMYIYADGLIYPEIIEGRQVMAIVGSVDGSDVLAVCLQEACLPWSSDWLEAKATQKMTGGKEATRKILEISRKKRQEAEAAQWCYDYAEDGVKQGEAFLPSLTELEKLFANKAAINASLNALGVALLEGWYWSSTEYNNTGAWRLRMSDGCRGAYGKNDYYRYVRPVLALKL</sequence>
<reference evidence="1" key="1">
    <citation type="submission" date="2020-10" db="EMBL/GenBank/DDBJ databases">
        <authorList>
            <person name="Gilroy R."/>
        </authorList>
    </citation>
    <scope>NUCLEOTIDE SEQUENCE</scope>
    <source>
        <strain evidence="1">ChiW3-316</strain>
    </source>
</reference>
<organism evidence="1 2">
    <name type="scientific">Candidatus Scatocola faecipullorum</name>
    <dbReference type="NCBI Taxonomy" id="2840917"/>
    <lineage>
        <taxon>Bacteria</taxon>
        <taxon>Pseudomonadati</taxon>
        <taxon>Pseudomonadota</taxon>
        <taxon>Alphaproteobacteria</taxon>
        <taxon>Rhodospirillales</taxon>
        <taxon>Rhodospirillaceae</taxon>
        <taxon>Rhodospirillaceae incertae sedis</taxon>
        <taxon>Candidatus Scatocola</taxon>
    </lineage>
</organism>
<protein>
    <submittedName>
        <fullName evidence="1">DUF1566 domain-containing protein</fullName>
    </submittedName>
</protein>
<gene>
    <name evidence="1" type="ORF">IAD20_08490</name>
</gene>
<comment type="caution">
    <text evidence="1">The sequence shown here is derived from an EMBL/GenBank/DDBJ whole genome shotgun (WGS) entry which is preliminary data.</text>
</comment>
<reference evidence="1" key="2">
    <citation type="journal article" date="2021" name="PeerJ">
        <title>Extensive microbial diversity within the chicken gut microbiome revealed by metagenomics and culture.</title>
        <authorList>
            <person name="Gilroy R."/>
            <person name="Ravi A."/>
            <person name="Getino M."/>
            <person name="Pursley I."/>
            <person name="Horton D.L."/>
            <person name="Alikhan N.F."/>
            <person name="Baker D."/>
            <person name="Gharbi K."/>
            <person name="Hall N."/>
            <person name="Watson M."/>
            <person name="Adriaenssens E.M."/>
            <person name="Foster-Nyarko E."/>
            <person name="Jarju S."/>
            <person name="Secka A."/>
            <person name="Antonio M."/>
            <person name="Oren A."/>
            <person name="Chaudhuri R.R."/>
            <person name="La Ragione R."/>
            <person name="Hildebrand F."/>
            <person name="Pallen M.J."/>
        </authorList>
    </citation>
    <scope>NUCLEOTIDE SEQUENCE</scope>
    <source>
        <strain evidence="1">ChiW3-316</strain>
    </source>
</reference>
<proteinExistence type="predicted"/>
<dbReference type="AlphaFoldDB" id="A0A9D1M5Q4"/>
<dbReference type="EMBL" id="DVNC01000059">
    <property type="protein sequence ID" value="HIU54099.1"/>
    <property type="molecule type" value="Genomic_DNA"/>
</dbReference>